<dbReference type="Proteomes" id="UP000232188">
    <property type="component" value="Unassembled WGS sequence"/>
</dbReference>
<evidence type="ECO:0000313" key="3">
    <source>
        <dbReference type="Proteomes" id="UP000232149"/>
    </source>
</evidence>
<proteinExistence type="predicted"/>
<gene>
    <name evidence="2" type="ORF">CH376_17375</name>
    <name evidence="1" type="ORF">CH380_18470</name>
</gene>
<sequence>MILNPILKRNRFHFVNLFFGAYKLGPTKLFAKKLLVSEFQPVPKKNDNLKRNKFNLEKNLS</sequence>
<comment type="caution">
    <text evidence="1">The sequence shown here is derived from an EMBL/GenBank/DDBJ whole genome shotgun (WGS) entry which is preliminary data.</text>
</comment>
<dbReference type="EMBL" id="NPDV01000020">
    <property type="protein sequence ID" value="PJZ51729.1"/>
    <property type="molecule type" value="Genomic_DNA"/>
</dbReference>
<name>A0A2M9YJL4_9LEPT</name>
<keyword evidence="3" id="KW-1185">Reference proteome</keyword>
<evidence type="ECO:0000313" key="1">
    <source>
        <dbReference type="EMBL" id="PJZ51729.1"/>
    </source>
</evidence>
<evidence type="ECO:0000313" key="2">
    <source>
        <dbReference type="EMBL" id="PJZ60616.1"/>
    </source>
</evidence>
<accession>A0A2M9YJL4</accession>
<dbReference type="AlphaFoldDB" id="A0A2M9YJL4"/>
<dbReference type="EMBL" id="NPDU01000055">
    <property type="protein sequence ID" value="PJZ60616.1"/>
    <property type="molecule type" value="Genomic_DNA"/>
</dbReference>
<dbReference type="Proteomes" id="UP000232149">
    <property type="component" value="Unassembled WGS sequence"/>
</dbReference>
<reference evidence="3 4" key="1">
    <citation type="submission" date="2017-07" db="EMBL/GenBank/DDBJ databases">
        <title>Leptospira spp. isolated from tropical soils.</title>
        <authorList>
            <person name="Thibeaux R."/>
            <person name="Iraola G."/>
            <person name="Ferres I."/>
            <person name="Bierque E."/>
            <person name="Girault D."/>
            <person name="Soupe-Gilbert M.-E."/>
            <person name="Picardeau M."/>
            <person name="Goarant C."/>
        </authorList>
    </citation>
    <scope>NUCLEOTIDE SEQUENCE [LARGE SCALE GENOMIC DNA]</scope>
    <source>
        <strain evidence="1 4">FH2-B-C1</strain>
        <strain evidence="2 3">FH2-B-D1</strain>
    </source>
</reference>
<organism evidence="1 4">
    <name type="scientific">Leptospira adleri</name>
    <dbReference type="NCBI Taxonomy" id="2023186"/>
    <lineage>
        <taxon>Bacteria</taxon>
        <taxon>Pseudomonadati</taxon>
        <taxon>Spirochaetota</taxon>
        <taxon>Spirochaetia</taxon>
        <taxon>Leptospirales</taxon>
        <taxon>Leptospiraceae</taxon>
        <taxon>Leptospira</taxon>
    </lineage>
</organism>
<evidence type="ECO:0000313" key="4">
    <source>
        <dbReference type="Proteomes" id="UP000232188"/>
    </source>
</evidence>
<protein>
    <submittedName>
        <fullName evidence="1">Uncharacterized protein</fullName>
    </submittedName>
</protein>